<keyword evidence="5" id="KW-1185">Reference proteome</keyword>
<dbReference type="AlphaFoldDB" id="A0AAN6N2X0"/>
<dbReference type="CDD" id="cd04678">
    <property type="entry name" value="NUDIX_MTH2_Nudt15"/>
    <property type="match status" value="1"/>
</dbReference>
<dbReference type="InterPro" id="IPR000086">
    <property type="entry name" value="NUDIX_hydrolase_dom"/>
</dbReference>
<dbReference type="Pfam" id="PF00293">
    <property type="entry name" value="NUDIX"/>
    <property type="match status" value="1"/>
</dbReference>
<dbReference type="GO" id="GO:0035539">
    <property type="term" value="F:8-oxo-7,8-dihydrodeoxyguanosine triphosphate pyrophosphatase activity"/>
    <property type="evidence" value="ECO:0007669"/>
    <property type="project" value="TreeGrafter"/>
</dbReference>
<proteinExistence type="inferred from homology"/>
<dbReference type="PANTHER" id="PTHR16099">
    <property type="entry name" value="8-OXO-DGTP DIPHOSPHATES NUDT15"/>
    <property type="match status" value="1"/>
</dbReference>
<dbReference type="InterPro" id="IPR015797">
    <property type="entry name" value="NUDIX_hydrolase-like_dom_sf"/>
</dbReference>
<keyword evidence="1 2" id="KW-0378">Hydrolase</keyword>
<protein>
    <submittedName>
        <fullName evidence="4">Nudix hydrolase 1</fullName>
    </submittedName>
</protein>
<accession>A0AAN6N2X0</accession>
<dbReference type="InterPro" id="IPR020084">
    <property type="entry name" value="NUDIX_hydrolase_CS"/>
</dbReference>
<evidence type="ECO:0000313" key="5">
    <source>
        <dbReference type="Proteomes" id="UP001303473"/>
    </source>
</evidence>
<dbReference type="Gene3D" id="3.90.79.10">
    <property type="entry name" value="Nucleoside Triphosphate Pyrophosphohydrolase"/>
    <property type="match status" value="1"/>
</dbReference>
<gene>
    <name evidence="4" type="ORF">QBC46DRAFT_395110</name>
</gene>
<evidence type="ECO:0000259" key="3">
    <source>
        <dbReference type="PROSITE" id="PS51462"/>
    </source>
</evidence>
<dbReference type="PRINTS" id="PR00502">
    <property type="entry name" value="NUDIXFAMILY"/>
</dbReference>
<dbReference type="PROSITE" id="PS51462">
    <property type="entry name" value="NUDIX"/>
    <property type="match status" value="1"/>
</dbReference>
<sequence>MTSQERHVRVGVAAIIQDGRDRVLMGIRKGSHGAGHWQFPGGHLEMGETYFQCAERETLEETGLKVHAEKLVTITNDIFSDTKHYITIFVKCRRGDNEQQPQATEPDKCAAWSWISLSELKDLYNNEAEDQKLFLPILNLIRENDSALHSIFH</sequence>
<dbReference type="GO" id="GO:0006203">
    <property type="term" value="P:dGTP catabolic process"/>
    <property type="evidence" value="ECO:0007669"/>
    <property type="project" value="TreeGrafter"/>
</dbReference>
<evidence type="ECO:0000313" key="4">
    <source>
        <dbReference type="EMBL" id="KAK3936402.1"/>
    </source>
</evidence>
<reference evidence="5" key="1">
    <citation type="journal article" date="2023" name="Mol. Phylogenet. Evol.">
        <title>Genome-scale phylogeny and comparative genomics of the fungal order Sordariales.</title>
        <authorList>
            <person name="Hensen N."/>
            <person name="Bonometti L."/>
            <person name="Westerberg I."/>
            <person name="Brannstrom I.O."/>
            <person name="Guillou S."/>
            <person name="Cros-Aarteil S."/>
            <person name="Calhoun S."/>
            <person name="Haridas S."/>
            <person name="Kuo A."/>
            <person name="Mondo S."/>
            <person name="Pangilinan J."/>
            <person name="Riley R."/>
            <person name="LaButti K."/>
            <person name="Andreopoulos B."/>
            <person name="Lipzen A."/>
            <person name="Chen C."/>
            <person name="Yan M."/>
            <person name="Daum C."/>
            <person name="Ng V."/>
            <person name="Clum A."/>
            <person name="Steindorff A."/>
            <person name="Ohm R.A."/>
            <person name="Martin F."/>
            <person name="Silar P."/>
            <person name="Natvig D.O."/>
            <person name="Lalanne C."/>
            <person name="Gautier V."/>
            <person name="Ament-Velasquez S.L."/>
            <person name="Kruys A."/>
            <person name="Hutchinson M.I."/>
            <person name="Powell A.J."/>
            <person name="Barry K."/>
            <person name="Miller A.N."/>
            <person name="Grigoriev I.V."/>
            <person name="Debuchy R."/>
            <person name="Gladieux P."/>
            <person name="Hiltunen Thoren M."/>
            <person name="Johannesson H."/>
        </authorList>
    </citation>
    <scope>NUCLEOTIDE SEQUENCE [LARGE SCALE GENOMIC DNA]</scope>
    <source>
        <strain evidence="5">CBS 340.73</strain>
    </source>
</reference>
<evidence type="ECO:0000256" key="2">
    <source>
        <dbReference type="RuleBase" id="RU003476"/>
    </source>
</evidence>
<feature type="domain" description="Nudix hydrolase" evidence="3">
    <location>
        <begin position="5"/>
        <end position="139"/>
    </location>
</feature>
<dbReference type="FunFam" id="3.90.79.10:FF:000060">
    <property type="entry name" value="Nudix hydrolase 1"/>
    <property type="match status" value="1"/>
</dbReference>
<comment type="similarity">
    <text evidence="2">Belongs to the Nudix hydrolase family.</text>
</comment>
<evidence type="ECO:0000256" key="1">
    <source>
        <dbReference type="ARBA" id="ARBA00022801"/>
    </source>
</evidence>
<organism evidence="4 5">
    <name type="scientific">Diplogelasinospora grovesii</name>
    <dbReference type="NCBI Taxonomy" id="303347"/>
    <lineage>
        <taxon>Eukaryota</taxon>
        <taxon>Fungi</taxon>
        <taxon>Dikarya</taxon>
        <taxon>Ascomycota</taxon>
        <taxon>Pezizomycotina</taxon>
        <taxon>Sordariomycetes</taxon>
        <taxon>Sordariomycetidae</taxon>
        <taxon>Sordariales</taxon>
        <taxon>Diplogelasinosporaceae</taxon>
        <taxon>Diplogelasinospora</taxon>
    </lineage>
</organism>
<dbReference type="Proteomes" id="UP001303473">
    <property type="component" value="Unassembled WGS sequence"/>
</dbReference>
<dbReference type="PANTHER" id="PTHR16099:SF5">
    <property type="entry name" value="NUCLEOTIDE TRIPHOSPHATE DIPHOSPHATASE NUDT15"/>
    <property type="match status" value="1"/>
</dbReference>
<dbReference type="EMBL" id="MU853884">
    <property type="protein sequence ID" value="KAK3936402.1"/>
    <property type="molecule type" value="Genomic_DNA"/>
</dbReference>
<dbReference type="PROSITE" id="PS00893">
    <property type="entry name" value="NUDIX_BOX"/>
    <property type="match status" value="1"/>
</dbReference>
<comment type="caution">
    <text evidence="4">The sequence shown here is derived from an EMBL/GenBank/DDBJ whole genome shotgun (WGS) entry which is preliminary data.</text>
</comment>
<dbReference type="InterPro" id="IPR020476">
    <property type="entry name" value="Nudix_hydrolase"/>
</dbReference>
<name>A0AAN6N2X0_9PEZI</name>
<dbReference type="GO" id="GO:0005829">
    <property type="term" value="C:cytosol"/>
    <property type="evidence" value="ECO:0007669"/>
    <property type="project" value="TreeGrafter"/>
</dbReference>
<dbReference type="SUPFAM" id="SSF55811">
    <property type="entry name" value="Nudix"/>
    <property type="match status" value="1"/>
</dbReference>